<gene>
    <name evidence="4" type="ORF">FHW18_003797</name>
</gene>
<evidence type="ECO:0000259" key="3">
    <source>
        <dbReference type="Pfam" id="PF01266"/>
    </source>
</evidence>
<comment type="similarity">
    <text evidence="1">Belongs to the DadA oxidoreductase family.</text>
</comment>
<dbReference type="SUPFAM" id="SSF54373">
    <property type="entry name" value="FAD-linked reductases, C-terminal domain"/>
    <property type="match status" value="1"/>
</dbReference>
<name>A0A7Y9LPT3_9BURK</name>
<accession>A0A7Y9LPT3</accession>
<proteinExistence type="inferred from homology"/>
<dbReference type="PANTHER" id="PTHR13847">
    <property type="entry name" value="SARCOSINE DEHYDROGENASE-RELATED"/>
    <property type="match status" value="1"/>
</dbReference>
<dbReference type="Pfam" id="PF01266">
    <property type="entry name" value="DAO"/>
    <property type="match status" value="1"/>
</dbReference>
<dbReference type="GO" id="GO:0005886">
    <property type="term" value="C:plasma membrane"/>
    <property type="evidence" value="ECO:0007669"/>
    <property type="project" value="TreeGrafter"/>
</dbReference>
<dbReference type="EMBL" id="JACBYR010000001">
    <property type="protein sequence ID" value="NYE84526.1"/>
    <property type="molecule type" value="Genomic_DNA"/>
</dbReference>
<protein>
    <submittedName>
        <fullName evidence="4">D-amino-acid dehydrogenase</fullName>
        <ecNumber evidence="4">1.4.99.-</ecNumber>
    </submittedName>
</protein>
<sequence>MHVIVVGAGIVGVCTAYFLSQEGMRVTVIDRRSGVAQEASFGNAGFVAPGYTSPWSAPGLRASLLTGLFKPEAPVLLRPSLDPAVWRWVRQWLGQCRADRSLAHHEIMQRLARYSGDQLRGLRETHTLEYEQRTGLLQLLRSDRDVAASLHTRRVLEATGVVHTVLSRDETAQLEPSLARAIEIGTPLAGAIHFPNDESGNCPLFARQLSNLAEEAGVTFLFNATVRQLTAQAGAVQGVRLTEGRTLSADAVVMCAGADSARLMRPMGVRLPVLGIKTYSANVALRPDTIGPRQTVMDEAYKTSITPFGQRLRIAGTAEIGSRDATLRNKALRTLSRVGMDWLPGRLDMSRTAWWSGVRPMTPDGPPVLGPTGMPRLFINSGHGSQGWTFAAGAGRIVADLVAGKAPAIDLTGLDIGRYTRKN</sequence>
<keyword evidence="5" id="KW-1185">Reference proteome</keyword>
<organism evidence="4 5">
    <name type="scientific">Pigmentiphaga litoralis</name>
    <dbReference type="NCBI Taxonomy" id="516702"/>
    <lineage>
        <taxon>Bacteria</taxon>
        <taxon>Pseudomonadati</taxon>
        <taxon>Pseudomonadota</taxon>
        <taxon>Betaproteobacteria</taxon>
        <taxon>Burkholderiales</taxon>
        <taxon>Alcaligenaceae</taxon>
        <taxon>Pigmentiphaga</taxon>
    </lineage>
</organism>
<dbReference type="AlphaFoldDB" id="A0A7Y9LPT3"/>
<dbReference type="InterPro" id="IPR036188">
    <property type="entry name" value="FAD/NAD-bd_sf"/>
</dbReference>
<reference evidence="4 5" key="1">
    <citation type="submission" date="2020-07" db="EMBL/GenBank/DDBJ databases">
        <title>Genomic Encyclopedia of Type Strains, Phase IV (KMG-V): Genome sequencing to study the core and pangenomes of soil and plant-associated prokaryotes.</title>
        <authorList>
            <person name="Whitman W."/>
        </authorList>
    </citation>
    <scope>NUCLEOTIDE SEQUENCE [LARGE SCALE GENOMIC DNA]</scope>
    <source>
        <strain evidence="4 5">SAS40</strain>
    </source>
</reference>
<dbReference type="Gene3D" id="3.50.50.60">
    <property type="entry name" value="FAD/NAD(P)-binding domain"/>
    <property type="match status" value="2"/>
</dbReference>
<dbReference type="RefSeq" id="WP_179588203.1">
    <property type="nucleotide sequence ID" value="NZ_JACBYR010000001.1"/>
</dbReference>
<comment type="caution">
    <text evidence="4">The sequence shown here is derived from an EMBL/GenBank/DDBJ whole genome shotgun (WGS) entry which is preliminary data.</text>
</comment>
<dbReference type="Gene3D" id="3.30.9.10">
    <property type="entry name" value="D-Amino Acid Oxidase, subunit A, domain 2"/>
    <property type="match status" value="1"/>
</dbReference>
<dbReference type="GO" id="GO:0008718">
    <property type="term" value="F:D-amino-acid dehydrogenase activity"/>
    <property type="evidence" value="ECO:0007669"/>
    <property type="project" value="TreeGrafter"/>
</dbReference>
<dbReference type="GO" id="GO:0055130">
    <property type="term" value="P:D-alanine catabolic process"/>
    <property type="evidence" value="ECO:0007669"/>
    <property type="project" value="TreeGrafter"/>
</dbReference>
<evidence type="ECO:0000256" key="1">
    <source>
        <dbReference type="ARBA" id="ARBA00009410"/>
    </source>
</evidence>
<dbReference type="InterPro" id="IPR006076">
    <property type="entry name" value="FAD-dep_OxRdtase"/>
</dbReference>
<dbReference type="PANTHER" id="PTHR13847:SF280">
    <property type="entry name" value="D-AMINO ACID DEHYDROGENASE"/>
    <property type="match status" value="1"/>
</dbReference>
<dbReference type="GO" id="GO:0005737">
    <property type="term" value="C:cytoplasm"/>
    <property type="evidence" value="ECO:0007669"/>
    <property type="project" value="TreeGrafter"/>
</dbReference>
<evidence type="ECO:0000313" key="5">
    <source>
        <dbReference type="Proteomes" id="UP000542125"/>
    </source>
</evidence>
<evidence type="ECO:0000256" key="2">
    <source>
        <dbReference type="ARBA" id="ARBA00023002"/>
    </source>
</evidence>
<dbReference type="NCBIfam" id="NF001933">
    <property type="entry name" value="PRK00711.1"/>
    <property type="match status" value="1"/>
</dbReference>
<evidence type="ECO:0000313" key="4">
    <source>
        <dbReference type="EMBL" id="NYE84526.1"/>
    </source>
</evidence>
<dbReference type="EC" id="1.4.99.-" evidence="4"/>
<dbReference type="Proteomes" id="UP000542125">
    <property type="component" value="Unassembled WGS sequence"/>
</dbReference>
<dbReference type="SUPFAM" id="SSF51905">
    <property type="entry name" value="FAD/NAD(P)-binding domain"/>
    <property type="match status" value="1"/>
</dbReference>
<keyword evidence="2 4" id="KW-0560">Oxidoreductase</keyword>
<feature type="domain" description="FAD dependent oxidoreductase" evidence="3">
    <location>
        <begin position="2"/>
        <end position="401"/>
    </location>
</feature>